<dbReference type="EMBL" id="LAZR01025926">
    <property type="protein sequence ID" value="KKL70343.1"/>
    <property type="molecule type" value="Genomic_DNA"/>
</dbReference>
<dbReference type="AlphaFoldDB" id="A0A0F9E8J1"/>
<comment type="caution">
    <text evidence="1">The sequence shown here is derived from an EMBL/GenBank/DDBJ whole genome shotgun (WGS) entry which is preliminary data.</text>
</comment>
<reference evidence="1" key="1">
    <citation type="journal article" date="2015" name="Nature">
        <title>Complex archaea that bridge the gap between prokaryotes and eukaryotes.</title>
        <authorList>
            <person name="Spang A."/>
            <person name="Saw J.H."/>
            <person name="Jorgensen S.L."/>
            <person name="Zaremba-Niedzwiedzka K."/>
            <person name="Martijn J."/>
            <person name="Lind A.E."/>
            <person name="van Eijk R."/>
            <person name="Schleper C."/>
            <person name="Guy L."/>
            <person name="Ettema T.J."/>
        </authorList>
    </citation>
    <scope>NUCLEOTIDE SEQUENCE</scope>
</reference>
<proteinExistence type="predicted"/>
<accession>A0A0F9E8J1</accession>
<protein>
    <submittedName>
        <fullName evidence="1">Uncharacterized protein</fullName>
    </submittedName>
</protein>
<gene>
    <name evidence="1" type="ORF">LCGC14_2105870</name>
</gene>
<sequence>MTHRQHLREIAGKTFIIQSCGLDRDLDIVGNVGVGIKGRCLHYQHIQISGDKITYPHFLPYKAHGEQMTHQEFDAYLNKNFKEIMEMIIDLLNPHERQILVKLPIPQQLRMEI</sequence>
<organism evidence="1">
    <name type="scientific">marine sediment metagenome</name>
    <dbReference type="NCBI Taxonomy" id="412755"/>
    <lineage>
        <taxon>unclassified sequences</taxon>
        <taxon>metagenomes</taxon>
        <taxon>ecological metagenomes</taxon>
    </lineage>
</organism>
<name>A0A0F9E8J1_9ZZZZ</name>
<evidence type="ECO:0000313" key="1">
    <source>
        <dbReference type="EMBL" id="KKL70343.1"/>
    </source>
</evidence>